<evidence type="ECO:0000313" key="1">
    <source>
        <dbReference type="EMBL" id="KAG0445723.1"/>
    </source>
</evidence>
<evidence type="ECO:0000313" key="2">
    <source>
        <dbReference type="Proteomes" id="UP000805193"/>
    </source>
</evidence>
<dbReference type="Proteomes" id="UP000805193">
    <property type="component" value="Unassembled WGS sequence"/>
</dbReference>
<name>A0AC60R407_IXOPE</name>
<accession>A0AC60R407</accession>
<proteinExistence type="predicted"/>
<reference evidence="1 2" key="1">
    <citation type="journal article" date="2020" name="Cell">
        <title>Large-Scale Comparative Analyses of Tick Genomes Elucidate Their Genetic Diversity and Vector Capacities.</title>
        <authorList>
            <consortium name="Tick Genome and Microbiome Consortium (TIGMIC)"/>
            <person name="Jia N."/>
            <person name="Wang J."/>
            <person name="Shi W."/>
            <person name="Du L."/>
            <person name="Sun Y."/>
            <person name="Zhan W."/>
            <person name="Jiang J.F."/>
            <person name="Wang Q."/>
            <person name="Zhang B."/>
            <person name="Ji P."/>
            <person name="Bell-Sakyi L."/>
            <person name="Cui X.M."/>
            <person name="Yuan T.T."/>
            <person name="Jiang B.G."/>
            <person name="Yang W.F."/>
            <person name="Lam T.T."/>
            <person name="Chang Q.C."/>
            <person name="Ding S.J."/>
            <person name="Wang X.J."/>
            <person name="Zhu J.G."/>
            <person name="Ruan X.D."/>
            <person name="Zhao L."/>
            <person name="Wei J.T."/>
            <person name="Ye R.Z."/>
            <person name="Que T.C."/>
            <person name="Du C.H."/>
            <person name="Zhou Y.H."/>
            <person name="Cheng J.X."/>
            <person name="Dai P.F."/>
            <person name="Guo W.B."/>
            <person name="Han X.H."/>
            <person name="Huang E.J."/>
            <person name="Li L.F."/>
            <person name="Wei W."/>
            <person name="Gao Y.C."/>
            <person name="Liu J.Z."/>
            <person name="Shao H.Z."/>
            <person name="Wang X."/>
            <person name="Wang C.C."/>
            <person name="Yang T.C."/>
            <person name="Huo Q.B."/>
            <person name="Li W."/>
            <person name="Chen H.Y."/>
            <person name="Chen S.E."/>
            <person name="Zhou L.G."/>
            <person name="Ni X.B."/>
            <person name="Tian J.H."/>
            <person name="Sheng Y."/>
            <person name="Liu T."/>
            <person name="Pan Y.S."/>
            <person name="Xia L.Y."/>
            <person name="Li J."/>
            <person name="Zhao F."/>
            <person name="Cao W.C."/>
        </authorList>
    </citation>
    <scope>NUCLEOTIDE SEQUENCE [LARGE SCALE GENOMIC DNA]</scope>
    <source>
        <strain evidence="1">Iper-2018</strain>
    </source>
</reference>
<gene>
    <name evidence="1" type="ORF">HPB47_016298</name>
</gene>
<dbReference type="EMBL" id="JABSTQ010000049">
    <property type="protein sequence ID" value="KAG0445723.1"/>
    <property type="molecule type" value="Genomic_DNA"/>
</dbReference>
<protein>
    <submittedName>
        <fullName evidence="1">Uncharacterized protein</fullName>
    </submittedName>
</protein>
<organism evidence="1 2">
    <name type="scientific">Ixodes persulcatus</name>
    <name type="common">Taiga tick</name>
    <dbReference type="NCBI Taxonomy" id="34615"/>
    <lineage>
        <taxon>Eukaryota</taxon>
        <taxon>Metazoa</taxon>
        <taxon>Ecdysozoa</taxon>
        <taxon>Arthropoda</taxon>
        <taxon>Chelicerata</taxon>
        <taxon>Arachnida</taxon>
        <taxon>Acari</taxon>
        <taxon>Parasitiformes</taxon>
        <taxon>Ixodida</taxon>
        <taxon>Ixodoidea</taxon>
        <taxon>Ixodidae</taxon>
        <taxon>Ixodinae</taxon>
        <taxon>Ixodes</taxon>
    </lineage>
</organism>
<sequence>MEKLKSRAVTAGVSTSTDARVAQASEGRRKCFPTPFRNANHLFLPRLDPRFFDAAACVEEALITRDVADGSRSGRPRGGARKNERRETNRLIEGRFIEWNSSPILRRN</sequence>
<comment type="caution">
    <text evidence="1">The sequence shown here is derived from an EMBL/GenBank/DDBJ whole genome shotgun (WGS) entry which is preliminary data.</text>
</comment>
<keyword evidence="2" id="KW-1185">Reference proteome</keyword>